<organism evidence="5 6">
    <name type="scientific">Actinocatenispora comari</name>
    <dbReference type="NCBI Taxonomy" id="2807577"/>
    <lineage>
        <taxon>Bacteria</taxon>
        <taxon>Bacillati</taxon>
        <taxon>Actinomycetota</taxon>
        <taxon>Actinomycetes</taxon>
        <taxon>Micromonosporales</taxon>
        <taxon>Micromonosporaceae</taxon>
        <taxon>Actinocatenispora</taxon>
    </lineage>
</organism>
<dbReference type="PANTHER" id="PTHR30231:SF4">
    <property type="entry name" value="PROTEIN NEN2"/>
    <property type="match status" value="1"/>
</dbReference>
<dbReference type="SMART" id="SM00479">
    <property type="entry name" value="EXOIII"/>
    <property type="match status" value="1"/>
</dbReference>
<feature type="domain" description="Exonuclease" evidence="4">
    <location>
        <begin position="10"/>
        <end position="184"/>
    </location>
</feature>
<dbReference type="RefSeq" id="WP_207129589.1">
    <property type="nucleotide sequence ID" value="NZ_BOPO01000151.1"/>
</dbReference>
<dbReference type="EMBL" id="BOPO01000151">
    <property type="protein sequence ID" value="GIL32059.1"/>
    <property type="molecule type" value="Genomic_DNA"/>
</dbReference>
<dbReference type="Proteomes" id="UP000614996">
    <property type="component" value="Unassembled WGS sequence"/>
</dbReference>
<dbReference type="GO" id="GO:0008408">
    <property type="term" value="F:3'-5' exonuclease activity"/>
    <property type="evidence" value="ECO:0007669"/>
    <property type="project" value="TreeGrafter"/>
</dbReference>
<dbReference type="InterPro" id="IPR013520">
    <property type="entry name" value="Ribonucl_H"/>
</dbReference>
<dbReference type="PANTHER" id="PTHR30231">
    <property type="entry name" value="DNA POLYMERASE III SUBUNIT EPSILON"/>
    <property type="match status" value="1"/>
</dbReference>
<keyword evidence="1" id="KW-0540">Nuclease</keyword>
<dbReference type="GO" id="GO:0003676">
    <property type="term" value="F:nucleic acid binding"/>
    <property type="evidence" value="ECO:0007669"/>
    <property type="project" value="InterPro"/>
</dbReference>
<name>A0A8J4AJT0_9ACTN</name>
<keyword evidence="2" id="KW-0378">Hydrolase</keyword>
<dbReference type="SUPFAM" id="SSF53098">
    <property type="entry name" value="Ribonuclease H-like"/>
    <property type="match status" value="1"/>
</dbReference>
<evidence type="ECO:0000313" key="5">
    <source>
        <dbReference type="EMBL" id="GIL32059.1"/>
    </source>
</evidence>
<evidence type="ECO:0000256" key="1">
    <source>
        <dbReference type="ARBA" id="ARBA00022722"/>
    </source>
</evidence>
<protein>
    <recommendedName>
        <fullName evidence="4">Exonuclease domain-containing protein</fullName>
    </recommendedName>
</protein>
<dbReference type="InterPro" id="IPR036397">
    <property type="entry name" value="RNaseH_sf"/>
</dbReference>
<gene>
    <name evidence="5" type="ORF">NUM_73130</name>
</gene>
<comment type="caution">
    <text evidence="5">The sequence shown here is derived from an EMBL/GenBank/DDBJ whole genome shotgun (WGS) entry which is preliminary data.</text>
</comment>
<dbReference type="CDD" id="cd06127">
    <property type="entry name" value="DEDDh"/>
    <property type="match status" value="1"/>
</dbReference>
<dbReference type="GO" id="GO:0005829">
    <property type="term" value="C:cytosol"/>
    <property type="evidence" value="ECO:0007669"/>
    <property type="project" value="TreeGrafter"/>
</dbReference>
<evidence type="ECO:0000256" key="2">
    <source>
        <dbReference type="ARBA" id="ARBA00022801"/>
    </source>
</evidence>
<dbReference type="Pfam" id="PF00929">
    <property type="entry name" value="RNase_T"/>
    <property type="match status" value="1"/>
</dbReference>
<evidence type="ECO:0000313" key="6">
    <source>
        <dbReference type="Proteomes" id="UP000614996"/>
    </source>
</evidence>
<dbReference type="Gene3D" id="3.30.420.10">
    <property type="entry name" value="Ribonuclease H-like superfamily/Ribonuclease H"/>
    <property type="match status" value="1"/>
</dbReference>
<evidence type="ECO:0000256" key="3">
    <source>
        <dbReference type="ARBA" id="ARBA00022839"/>
    </source>
</evidence>
<keyword evidence="6" id="KW-1185">Reference proteome</keyword>
<sequence>MIEPTWAEAPLVAVDLEGTGSQDRDQEAILEIAVVPITGGRPVPCSAYSTLINPGRPVPRRPWISPGLNDTVLSSAPPLGDVEPRLAERLTGSWIVGHNIAVDWRLLHRCCLSIQPAGLLDTLKLARAEHPGVRTGMGLTALLDRYELTRETAGAVPSGQPHRALWDAVAAALLLTALVGRHWPTSPTLAQLREVAEIPLAPTPPHSSPQSDTLF</sequence>
<keyword evidence="3" id="KW-0269">Exonuclease</keyword>
<dbReference type="InterPro" id="IPR012337">
    <property type="entry name" value="RNaseH-like_sf"/>
</dbReference>
<proteinExistence type="predicted"/>
<evidence type="ECO:0000259" key="4">
    <source>
        <dbReference type="SMART" id="SM00479"/>
    </source>
</evidence>
<reference evidence="6" key="1">
    <citation type="journal article" date="2021" name="Int. J. Syst. Evol. Microbiol.">
        <title>Actinocatenispora comari sp. nov., an endophytic actinomycete isolated from aerial parts of Comarum salesowianum.</title>
        <authorList>
            <person name="Oyunbileg N."/>
            <person name="Iizaka Y."/>
            <person name="Hamada M."/>
            <person name="Davaapurev B.O."/>
            <person name="Fukumoto A."/>
            <person name="Tsetseg B."/>
            <person name="Kato F."/>
            <person name="Tamura T."/>
            <person name="Batkhuu J."/>
            <person name="Anzai Y."/>
        </authorList>
    </citation>
    <scope>NUCLEOTIDE SEQUENCE [LARGE SCALE GENOMIC DNA]</scope>
    <source>
        <strain evidence="6">NUM-2625</strain>
    </source>
</reference>
<dbReference type="AlphaFoldDB" id="A0A8J4AJT0"/>
<accession>A0A8J4AJT0</accession>